<comment type="caution">
    <text evidence="2">The sequence shown here is derived from an EMBL/GenBank/DDBJ whole genome shotgun (WGS) entry which is preliminary data.</text>
</comment>
<keyword evidence="1" id="KW-0732">Signal</keyword>
<evidence type="ECO:0000313" key="3">
    <source>
        <dbReference type="Proteomes" id="UP000218231"/>
    </source>
</evidence>
<accession>A0A2A2LTL5</accession>
<evidence type="ECO:0008006" key="4">
    <source>
        <dbReference type="Google" id="ProtNLM"/>
    </source>
</evidence>
<protein>
    <recommendedName>
        <fullName evidence="4">Secreted protein</fullName>
    </recommendedName>
</protein>
<gene>
    <name evidence="2" type="ORF">WR25_05722</name>
</gene>
<feature type="chain" id="PRO_5013104567" description="Secreted protein" evidence="1">
    <location>
        <begin position="16"/>
        <end position="68"/>
    </location>
</feature>
<proteinExistence type="predicted"/>
<dbReference type="Proteomes" id="UP000218231">
    <property type="component" value="Unassembled WGS sequence"/>
</dbReference>
<dbReference type="EMBL" id="LIAE01006458">
    <property type="protein sequence ID" value="PAV89307.1"/>
    <property type="molecule type" value="Genomic_DNA"/>
</dbReference>
<keyword evidence="3" id="KW-1185">Reference proteome</keyword>
<reference evidence="2 3" key="1">
    <citation type="journal article" date="2017" name="Curr. Biol.">
        <title>Genome architecture and evolution of a unichromosomal asexual nematode.</title>
        <authorList>
            <person name="Fradin H."/>
            <person name="Zegar C."/>
            <person name="Gutwein M."/>
            <person name="Lucas J."/>
            <person name="Kovtun M."/>
            <person name="Corcoran D."/>
            <person name="Baugh L.R."/>
            <person name="Kiontke K."/>
            <person name="Gunsalus K."/>
            <person name="Fitch D.H."/>
            <person name="Piano F."/>
        </authorList>
    </citation>
    <scope>NUCLEOTIDE SEQUENCE [LARGE SCALE GENOMIC DNA]</scope>
    <source>
        <strain evidence="2">PF1309</strain>
    </source>
</reference>
<organism evidence="2 3">
    <name type="scientific">Diploscapter pachys</name>
    <dbReference type="NCBI Taxonomy" id="2018661"/>
    <lineage>
        <taxon>Eukaryota</taxon>
        <taxon>Metazoa</taxon>
        <taxon>Ecdysozoa</taxon>
        <taxon>Nematoda</taxon>
        <taxon>Chromadorea</taxon>
        <taxon>Rhabditida</taxon>
        <taxon>Rhabditina</taxon>
        <taxon>Rhabditomorpha</taxon>
        <taxon>Rhabditoidea</taxon>
        <taxon>Rhabditidae</taxon>
        <taxon>Diploscapter</taxon>
    </lineage>
</organism>
<name>A0A2A2LTL5_9BILA</name>
<evidence type="ECO:0000256" key="1">
    <source>
        <dbReference type="SAM" id="SignalP"/>
    </source>
</evidence>
<dbReference type="AlphaFoldDB" id="A0A2A2LTL5"/>
<feature type="signal peptide" evidence="1">
    <location>
        <begin position="1"/>
        <end position="15"/>
    </location>
</feature>
<sequence length="68" mass="7560">MKASSLLEFLLSVRATCHCAIVGVQNVAQQEENLMDCGNRNQQLPNSTAQRGEEQVQCQLVQLDNCPR</sequence>
<evidence type="ECO:0000313" key="2">
    <source>
        <dbReference type="EMBL" id="PAV89307.1"/>
    </source>
</evidence>